<evidence type="ECO:0000313" key="2">
    <source>
        <dbReference type="Proteomes" id="UP000055048"/>
    </source>
</evidence>
<protein>
    <submittedName>
        <fullName evidence="1">Uncharacterized protein</fullName>
    </submittedName>
</protein>
<dbReference type="EMBL" id="JYDJ01000165">
    <property type="protein sequence ID" value="KRX41637.1"/>
    <property type="molecule type" value="Genomic_DNA"/>
</dbReference>
<reference evidence="1 2" key="1">
    <citation type="submission" date="2015-01" db="EMBL/GenBank/DDBJ databases">
        <title>Evolution of Trichinella species and genotypes.</title>
        <authorList>
            <person name="Korhonen P.K."/>
            <person name="Edoardo P."/>
            <person name="Giuseppe L.R."/>
            <person name="Gasser R.B."/>
        </authorList>
    </citation>
    <scope>NUCLEOTIDE SEQUENCE [LARGE SCALE GENOMIC DNA]</scope>
    <source>
        <strain evidence="1">ISS417</strain>
    </source>
</reference>
<name>A0A0V0TRJ1_9BILA</name>
<accession>A0A0V0TRJ1</accession>
<proteinExistence type="predicted"/>
<dbReference type="OrthoDB" id="10416727at2759"/>
<gene>
    <name evidence="1" type="ORF">T05_11250</name>
</gene>
<keyword evidence="2" id="KW-1185">Reference proteome</keyword>
<dbReference type="Proteomes" id="UP000055048">
    <property type="component" value="Unassembled WGS sequence"/>
</dbReference>
<sequence length="113" mass="13234">MAPERCVHHVKKLFKDLPIFDIEKFYERAVLNVVNYNTLTSVSVNRKNIDELLCSAIRYSDFIQIEFTLFAQRCVLAQQFQISIIESLHQTFSPKLLQLSQFDNAIMLEEKHA</sequence>
<dbReference type="AlphaFoldDB" id="A0A0V0TRJ1"/>
<comment type="caution">
    <text evidence="1">The sequence shown here is derived from an EMBL/GenBank/DDBJ whole genome shotgun (WGS) entry which is preliminary data.</text>
</comment>
<organism evidence="1 2">
    <name type="scientific">Trichinella murrelli</name>
    <dbReference type="NCBI Taxonomy" id="144512"/>
    <lineage>
        <taxon>Eukaryota</taxon>
        <taxon>Metazoa</taxon>
        <taxon>Ecdysozoa</taxon>
        <taxon>Nematoda</taxon>
        <taxon>Enoplea</taxon>
        <taxon>Dorylaimia</taxon>
        <taxon>Trichinellida</taxon>
        <taxon>Trichinellidae</taxon>
        <taxon>Trichinella</taxon>
    </lineage>
</organism>
<evidence type="ECO:0000313" key="1">
    <source>
        <dbReference type="EMBL" id="KRX41637.1"/>
    </source>
</evidence>